<proteinExistence type="predicted"/>
<dbReference type="InterPro" id="IPR032675">
    <property type="entry name" value="LRR_dom_sf"/>
</dbReference>
<organism evidence="2 3">
    <name type="scientific">Lentithecium fluviatile CBS 122367</name>
    <dbReference type="NCBI Taxonomy" id="1168545"/>
    <lineage>
        <taxon>Eukaryota</taxon>
        <taxon>Fungi</taxon>
        <taxon>Dikarya</taxon>
        <taxon>Ascomycota</taxon>
        <taxon>Pezizomycotina</taxon>
        <taxon>Dothideomycetes</taxon>
        <taxon>Pleosporomycetidae</taxon>
        <taxon>Pleosporales</taxon>
        <taxon>Massarineae</taxon>
        <taxon>Lentitheciaceae</taxon>
        <taxon>Lentithecium</taxon>
    </lineage>
</organism>
<dbReference type="InterPro" id="IPR036047">
    <property type="entry name" value="F-box-like_dom_sf"/>
</dbReference>
<dbReference type="EMBL" id="MU005585">
    <property type="protein sequence ID" value="KAF2683016.1"/>
    <property type="molecule type" value="Genomic_DNA"/>
</dbReference>
<reference evidence="2" key="1">
    <citation type="journal article" date="2020" name="Stud. Mycol.">
        <title>101 Dothideomycetes genomes: a test case for predicting lifestyles and emergence of pathogens.</title>
        <authorList>
            <person name="Haridas S."/>
            <person name="Albert R."/>
            <person name="Binder M."/>
            <person name="Bloem J."/>
            <person name="Labutti K."/>
            <person name="Salamov A."/>
            <person name="Andreopoulos B."/>
            <person name="Baker S."/>
            <person name="Barry K."/>
            <person name="Bills G."/>
            <person name="Bluhm B."/>
            <person name="Cannon C."/>
            <person name="Castanera R."/>
            <person name="Culley D."/>
            <person name="Daum C."/>
            <person name="Ezra D."/>
            <person name="Gonzalez J."/>
            <person name="Henrissat B."/>
            <person name="Kuo A."/>
            <person name="Liang C."/>
            <person name="Lipzen A."/>
            <person name="Lutzoni F."/>
            <person name="Magnuson J."/>
            <person name="Mondo S."/>
            <person name="Nolan M."/>
            <person name="Ohm R."/>
            <person name="Pangilinan J."/>
            <person name="Park H.-J."/>
            <person name="Ramirez L."/>
            <person name="Alfaro M."/>
            <person name="Sun H."/>
            <person name="Tritt A."/>
            <person name="Yoshinaga Y."/>
            <person name="Zwiers L.-H."/>
            <person name="Turgeon B."/>
            <person name="Goodwin S."/>
            <person name="Spatafora J."/>
            <person name="Crous P."/>
            <person name="Grigoriev I."/>
        </authorList>
    </citation>
    <scope>NUCLEOTIDE SEQUENCE</scope>
    <source>
        <strain evidence="2">CBS 122367</strain>
    </source>
</reference>
<dbReference type="InterPro" id="IPR001810">
    <property type="entry name" value="F-box_dom"/>
</dbReference>
<dbReference type="Gene3D" id="3.80.10.10">
    <property type="entry name" value="Ribonuclease Inhibitor"/>
    <property type="match status" value="1"/>
</dbReference>
<sequence length="562" mass="63288">MTISFAGAKKRKVRHFRAVFRMDRQAETHQQPAQSGLLSLVDELLLAILDQIDSKEALCNLAATCSRLQGLAEPYIWRSLLVTQGSHARHIAAALDGRDNRPSHIHELSIRYPDDQREGIEELNHFIGLMGKLRHLTIESPCPNNSEWTRNTYFDGSTRINYRALLEASVYPRAGISPALPMLQSLTLHGHGPDDRKFVFGRSAVMFFHPTLRHITLSCTNFDADITHASIPTEKKRSTPLQSLTLIECNVNVKFLDVILSLPKALKELDVGERLHVFPECNPSYDPSTRTSHPLFIDALARQADSLERLSHISGNVAHIIRHRSAETSSGRLRDLSSLKFLELGMESVLWNHLERNDFPDSVETLKATDSAWTNSTPPTDLFLRHPSKVLRRCTDIVRRMGRAVDLDVRFTNGDCEQILTTIPTGNLAVILPAILGGPVRAPVYKLATELKSRGSRLRLFVNKFSTDRTFIPPFMYGEEVPKEVQFYDSDDFWRLGGTNYRVMDDEGFQAEVQKKPRLVCVECQKSGRECLNGGDGSICIYCENGNGECVYDESESELMSI</sequence>
<accession>A0A6G1IXM6</accession>
<protein>
    <recommendedName>
        <fullName evidence="1">F-box domain-containing protein</fullName>
    </recommendedName>
</protein>
<dbReference type="PROSITE" id="PS50181">
    <property type="entry name" value="FBOX"/>
    <property type="match status" value="1"/>
</dbReference>
<feature type="domain" description="F-box" evidence="1">
    <location>
        <begin position="34"/>
        <end position="80"/>
    </location>
</feature>
<evidence type="ECO:0000313" key="3">
    <source>
        <dbReference type="Proteomes" id="UP000799291"/>
    </source>
</evidence>
<evidence type="ECO:0000313" key="2">
    <source>
        <dbReference type="EMBL" id="KAF2683016.1"/>
    </source>
</evidence>
<dbReference type="OrthoDB" id="2522477at2759"/>
<evidence type="ECO:0000259" key="1">
    <source>
        <dbReference type="PROSITE" id="PS50181"/>
    </source>
</evidence>
<keyword evidence="3" id="KW-1185">Reference proteome</keyword>
<dbReference type="Proteomes" id="UP000799291">
    <property type="component" value="Unassembled WGS sequence"/>
</dbReference>
<dbReference type="AlphaFoldDB" id="A0A6G1IXM6"/>
<dbReference type="SUPFAM" id="SSF52047">
    <property type="entry name" value="RNI-like"/>
    <property type="match status" value="1"/>
</dbReference>
<dbReference type="SUPFAM" id="SSF81383">
    <property type="entry name" value="F-box domain"/>
    <property type="match status" value="1"/>
</dbReference>
<name>A0A6G1IXM6_9PLEO</name>
<dbReference type="Pfam" id="PF12937">
    <property type="entry name" value="F-box-like"/>
    <property type="match status" value="1"/>
</dbReference>
<gene>
    <name evidence="2" type="ORF">K458DRAFT_340897</name>
</gene>